<keyword evidence="3" id="KW-1185">Reference proteome</keyword>
<reference evidence="2 3" key="1">
    <citation type="submission" date="2017-05" db="EMBL/GenBank/DDBJ databases">
        <title>The complete genome sequence of Deinococcus ficus isolated from the rhizosphere of the Ficus religiosa L. in Taiwan.</title>
        <authorList>
            <person name="Wu K.-M."/>
            <person name="Liao T.-L."/>
            <person name="Liu Y.-M."/>
            <person name="Young C.-C."/>
            <person name="Tsai S.-F."/>
        </authorList>
    </citation>
    <scope>NUCLEOTIDE SEQUENCE [LARGE SCALE GENOMIC DNA]</scope>
    <source>
        <strain evidence="2 3">CC-FR2-10</strain>
    </source>
</reference>
<keyword evidence="1" id="KW-1133">Transmembrane helix</keyword>
<evidence type="ECO:0000313" key="2">
    <source>
        <dbReference type="EMBL" id="ASN81230.1"/>
    </source>
</evidence>
<dbReference type="STRING" id="317577.GCA_000419625_01991"/>
<name>A0A221SX66_9DEIO</name>
<dbReference type="EMBL" id="CP021081">
    <property type="protein sequence ID" value="ASN81230.1"/>
    <property type="molecule type" value="Genomic_DNA"/>
</dbReference>
<accession>A0A221SX66</accession>
<dbReference type="AlphaFoldDB" id="A0A221SX66"/>
<organism evidence="2 3">
    <name type="scientific">Deinococcus ficus</name>
    <dbReference type="NCBI Taxonomy" id="317577"/>
    <lineage>
        <taxon>Bacteria</taxon>
        <taxon>Thermotogati</taxon>
        <taxon>Deinococcota</taxon>
        <taxon>Deinococci</taxon>
        <taxon>Deinococcales</taxon>
        <taxon>Deinococcaceae</taxon>
        <taxon>Deinococcus</taxon>
    </lineage>
</organism>
<feature type="transmembrane region" description="Helical" evidence="1">
    <location>
        <begin position="20"/>
        <end position="38"/>
    </location>
</feature>
<keyword evidence="1" id="KW-0472">Membrane</keyword>
<proteinExistence type="predicted"/>
<keyword evidence="1" id="KW-0812">Transmembrane</keyword>
<dbReference type="KEGG" id="dfc:DFI_09610"/>
<evidence type="ECO:0000256" key="1">
    <source>
        <dbReference type="SAM" id="Phobius"/>
    </source>
</evidence>
<gene>
    <name evidence="2" type="ORF">DFI_09610</name>
</gene>
<sequence length="164" mass="17423">MARYRQRMDAPAGPSPLSRATPALAVLLAVLTGVFWVGGGNRLQHPSEAVNVPTAPASQRERTGAAEALKALMDQPQVPGRPIPGGVRYDLDETAFGNSTTLTVREDGSRIVEVREPRVPTEALGTVEGRGQGTRQAVILDGPLRGARVEASPDTWTLTLPLPQ</sequence>
<evidence type="ECO:0000313" key="3">
    <source>
        <dbReference type="Proteomes" id="UP000259030"/>
    </source>
</evidence>
<protein>
    <submittedName>
        <fullName evidence="2">Uncharacterized protein</fullName>
    </submittedName>
</protein>
<dbReference type="Proteomes" id="UP000259030">
    <property type="component" value="Chromosome"/>
</dbReference>